<proteinExistence type="predicted"/>
<name>A0A1H5GWK9_9BRAD</name>
<feature type="transmembrane region" description="Helical" evidence="6">
    <location>
        <begin position="322"/>
        <end position="347"/>
    </location>
</feature>
<evidence type="ECO:0000313" key="7">
    <source>
        <dbReference type="EMBL" id="SEE19904.1"/>
    </source>
</evidence>
<keyword evidence="4 6" id="KW-1133">Transmembrane helix</keyword>
<feature type="transmembrane region" description="Helical" evidence="6">
    <location>
        <begin position="354"/>
        <end position="378"/>
    </location>
</feature>
<evidence type="ECO:0000256" key="6">
    <source>
        <dbReference type="SAM" id="Phobius"/>
    </source>
</evidence>
<evidence type="ECO:0000256" key="3">
    <source>
        <dbReference type="ARBA" id="ARBA00022692"/>
    </source>
</evidence>
<feature type="transmembrane region" description="Helical" evidence="6">
    <location>
        <begin position="234"/>
        <end position="256"/>
    </location>
</feature>
<sequence length="411" mass="44147">MQSRACQAAARSSHLQGRDCRYQRTQEPAARCVRWGSRNYAVAAPLQDPTGSSARVRSAHNSARTPCLTHPPVSITAGLGEFLGYSLRSVSGYIADRTGRYWLITFIGYAINLLAVPAMAFAGNWHVAALPIHAERIGRAIRKPTVEAMLSSTTGKHGKGWVYAVSTALDETGATLGPLIMALVLLLHGDYRTGYALLSVLAIGALTVARMNFSVPSRLEEKRTAPAGGFSRSYWLYMVAAACFAAGLISYVLVAYHLATAKVVTEQWIPVFLAFSTECGVIASLILGKLYDRAPLRTLLVAVLLSSLLSPFAFYGDLPALLAGMVFWGIGYATQDTLFKAVVAGVLPEGNRNLAFGLFYSGYGAGWLIGSVATGLLYEPSRVALVAFAVLAQLISLPLFVIAKRQEHSPQ</sequence>
<feature type="transmembrane region" description="Helical" evidence="6">
    <location>
        <begin position="101"/>
        <end position="122"/>
    </location>
</feature>
<dbReference type="Proteomes" id="UP000183208">
    <property type="component" value="Unassembled WGS sequence"/>
</dbReference>
<reference evidence="7 8" key="1">
    <citation type="submission" date="2016-10" db="EMBL/GenBank/DDBJ databases">
        <authorList>
            <person name="de Groot N.N."/>
        </authorList>
    </citation>
    <scope>NUCLEOTIDE SEQUENCE [LARGE SCALE GENOMIC DNA]</scope>
    <source>
        <strain evidence="7 8">GAS522</strain>
    </source>
</reference>
<protein>
    <submittedName>
        <fullName evidence="7">Major Facilitator Superfamily protein</fullName>
    </submittedName>
</protein>
<organism evidence="7 8">
    <name type="scientific">Bradyrhizobium lablabi</name>
    <dbReference type="NCBI Taxonomy" id="722472"/>
    <lineage>
        <taxon>Bacteria</taxon>
        <taxon>Pseudomonadati</taxon>
        <taxon>Pseudomonadota</taxon>
        <taxon>Alphaproteobacteria</taxon>
        <taxon>Hyphomicrobiales</taxon>
        <taxon>Nitrobacteraceae</taxon>
        <taxon>Bradyrhizobium</taxon>
    </lineage>
</organism>
<dbReference type="CDD" id="cd17370">
    <property type="entry name" value="MFS_MJ1317_like"/>
    <property type="match status" value="1"/>
</dbReference>
<accession>A0A1H5GWK9</accession>
<dbReference type="InterPro" id="IPR011701">
    <property type="entry name" value="MFS"/>
</dbReference>
<dbReference type="Gene3D" id="1.20.1250.20">
    <property type="entry name" value="MFS general substrate transporter like domains"/>
    <property type="match status" value="2"/>
</dbReference>
<feature type="transmembrane region" description="Helical" evidence="6">
    <location>
        <begin position="384"/>
        <end position="403"/>
    </location>
</feature>
<dbReference type="PANTHER" id="PTHR42688">
    <property type="entry name" value="CONSERVED PROTEIN"/>
    <property type="match status" value="1"/>
</dbReference>
<keyword evidence="3 6" id="KW-0812">Transmembrane</keyword>
<keyword evidence="5 6" id="KW-0472">Membrane</keyword>
<keyword evidence="2" id="KW-1003">Cell membrane</keyword>
<dbReference type="SUPFAM" id="SSF103473">
    <property type="entry name" value="MFS general substrate transporter"/>
    <property type="match status" value="1"/>
</dbReference>
<dbReference type="EMBL" id="FNTI01000001">
    <property type="protein sequence ID" value="SEE19904.1"/>
    <property type="molecule type" value="Genomic_DNA"/>
</dbReference>
<evidence type="ECO:0000256" key="1">
    <source>
        <dbReference type="ARBA" id="ARBA00004651"/>
    </source>
</evidence>
<dbReference type="InterPro" id="IPR036259">
    <property type="entry name" value="MFS_trans_sf"/>
</dbReference>
<feature type="transmembrane region" description="Helical" evidence="6">
    <location>
        <begin position="268"/>
        <end position="287"/>
    </location>
</feature>
<dbReference type="PANTHER" id="PTHR42688:SF1">
    <property type="entry name" value="BLR5212 PROTEIN"/>
    <property type="match status" value="1"/>
</dbReference>
<dbReference type="GO" id="GO:0022857">
    <property type="term" value="F:transmembrane transporter activity"/>
    <property type="evidence" value="ECO:0007669"/>
    <property type="project" value="InterPro"/>
</dbReference>
<evidence type="ECO:0000256" key="5">
    <source>
        <dbReference type="ARBA" id="ARBA00023136"/>
    </source>
</evidence>
<feature type="transmembrane region" description="Helical" evidence="6">
    <location>
        <begin position="299"/>
        <end position="316"/>
    </location>
</feature>
<dbReference type="AlphaFoldDB" id="A0A1H5GWK9"/>
<evidence type="ECO:0000256" key="4">
    <source>
        <dbReference type="ARBA" id="ARBA00022989"/>
    </source>
</evidence>
<dbReference type="GO" id="GO:0005886">
    <property type="term" value="C:plasma membrane"/>
    <property type="evidence" value="ECO:0007669"/>
    <property type="project" value="UniProtKB-SubCell"/>
</dbReference>
<evidence type="ECO:0000256" key="2">
    <source>
        <dbReference type="ARBA" id="ARBA00022475"/>
    </source>
</evidence>
<feature type="transmembrane region" description="Helical" evidence="6">
    <location>
        <begin position="194"/>
        <end position="213"/>
    </location>
</feature>
<comment type="subcellular location">
    <subcellularLocation>
        <location evidence="1">Cell membrane</location>
        <topology evidence="1">Multi-pass membrane protein</topology>
    </subcellularLocation>
</comment>
<evidence type="ECO:0000313" key="8">
    <source>
        <dbReference type="Proteomes" id="UP000183208"/>
    </source>
</evidence>
<gene>
    <name evidence="7" type="ORF">SAMN05444171_6620</name>
</gene>
<dbReference type="InterPro" id="IPR052425">
    <property type="entry name" value="Uncharacterized_MFS-type"/>
</dbReference>
<dbReference type="Pfam" id="PF07690">
    <property type="entry name" value="MFS_1"/>
    <property type="match status" value="1"/>
</dbReference>